<dbReference type="Proteomes" id="UP000002287">
    <property type="component" value="Plasmid pBVIE03"/>
</dbReference>
<gene>
    <name evidence="1" type="ordered locus">Bcep1808_7303</name>
</gene>
<dbReference type="HOGENOM" id="CLU_1493529_0_0_4"/>
<reference evidence="1 2" key="1">
    <citation type="submission" date="2007-03" db="EMBL/GenBank/DDBJ databases">
        <title>Complete sequence of plasmid pBVIE03 of Burkholderia vietnamiensis G4.</title>
        <authorList>
            <consortium name="US DOE Joint Genome Institute"/>
            <person name="Copeland A."/>
            <person name="Lucas S."/>
            <person name="Lapidus A."/>
            <person name="Barry K."/>
            <person name="Detter J.C."/>
            <person name="Glavina del Rio T."/>
            <person name="Hammon N."/>
            <person name="Israni S."/>
            <person name="Dalin E."/>
            <person name="Tice H."/>
            <person name="Pitluck S."/>
            <person name="Chain P."/>
            <person name="Malfatti S."/>
            <person name="Shin M."/>
            <person name="Vergez L."/>
            <person name="Schmutz J."/>
            <person name="Larimer F."/>
            <person name="Land M."/>
            <person name="Hauser L."/>
            <person name="Kyrpides N."/>
            <person name="Tiedje J."/>
            <person name="Richardson P."/>
        </authorList>
    </citation>
    <scope>NUCLEOTIDE SEQUENCE [LARGE SCALE GENOMIC DNA]</scope>
    <source>
        <strain evidence="2">G4 / LMG 22486</strain>
        <plasmid evidence="1 2">pBVIE03</plasmid>
    </source>
</reference>
<name>A4JV77_BURVG</name>
<accession>A4JV77</accession>
<dbReference type="KEGG" id="bvi:Bcep1808_7303"/>
<evidence type="ECO:0000313" key="1">
    <source>
        <dbReference type="EMBL" id="ABO60180.1"/>
    </source>
</evidence>
<protein>
    <submittedName>
        <fullName evidence="1">Uncharacterized protein</fullName>
    </submittedName>
</protein>
<dbReference type="EMBL" id="CP000619">
    <property type="protein sequence ID" value="ABO60180.1"/>
    <property type="molecule type" value="Genomic_DNA"/>
</dbReference>
<dbReference type="AlphaFoldDB" id="A4JV77"/>
<organism evidence="1 2">
    <name type="scientific">Burkholderia vietnamiensis (strain G4 / LMG 22486)</name>
    <name type="common">Burkholderia cepacia (strain R1808)</name>
    <dbReference type="NCBI Taxonomy" id="269482"/>
    <lineage>
        <taxon>Bacteria</taxon>
        <taxon>Pseudomonadati</taxon>
        <taxon>Pseudomonadota</taxon>
        <taxon>Betaproteobacteria</taxon>
        <taxon>Burkholderiales</taxon>
        <taxon>Burkholderiaceae</taxon>
        <taxon>Burkholderia</taxon>
        <taxon>Burkholderia cepacia complex</taxon>
    </lineage>
</organism>
<geneLocation type="plasmid" evidence="1 2">
    <name>pBVIE03</name>
</geneLocation>
<proteinExistence type="predicted"/>
<evidence type="ECO:0000313" key="2">
    <source>
        <dbReference type="Proteomes" id="UP000002287"/>
    </source>
</evidence>
<sequence>MITQSELHELLAEQARINAHTNAYWMDAGYPLERHIGLLTSAAVAPRGWVWVQYRERDVMVKMLGGMWRCILSRYLALERGDVHRASEHLQADLEAPRAVFFDLRAYDFASMPLVEKIELAGALSLAGRVYPALFGAILDDCDVTWHELIRRLAHVNVLTWESQVFRELTRVGERCILAA</sequence>
<keyword evidence="1" id="KW-0614">Plasmid</keyword>